<dbReference type="Gene3D" id="1.10.287.110">
    <property type="entry name" value="DnaJ domain"/>
    <property type="match status" value="1"/>
</dbReference>
<dbReference type="EMBL" id="WTRX01000060">
    <property type="protein sequence ID" value="MWU33432.1"/>
    <property type="molecule type" value="Genomic_DNA"/>
</dbReference>
<evidence type="ECO:0000256" key="1">
    <source>
        <dbReference type="ARBA" id="ARBA00023186"/>
    </source>
</evidence>
<proteinExistence type="predicted"/>
<keyword evidence="1" id="KW-0143">Chaperone</keyword>
<dbReference type="AlphaFoldDB" id="A0AAW9X6D4"/>
<organism evidence="3 4">
    <name type="scientific">Escherichia coli</name>
    <dbReference type="NCBI Taxonomy" id="562"/>
    <lineage>
        <taxon>Bacteria</taxon>
        <taxon>Pseudomonadati</taxon>
        <taxon>Pseudomonadota</taxon>
        <taxon>Gammaproteobacteria</taxon>
        <taxon>Enterobacterales</taxon>
        <taxon>Enterobacteriaceae</taxon>
        <taxon>Escherichia</taxon>
    </lineage>
</organism>
<dbReference type="InterPro" id="IPR001623">
    <property type="entry name" value="DnaJ_domain"/>
</dbReference>
<dbReference type="PROSITE" id="PS50076">
    <property type="entry name" value="DNAJ_2"/>
    <property type="match status" value="1"/>
</dbReference>
<feature type="domain" description="J" evidence="2">
    <location>
        <begin position="3"/>
        <end position="70"/>
    </location>
</feature>
<protein>
    <submittedName>
        <fullName evidence="3">J domain-containing protein</fullName>
    </submittedName>
</protein>
<reference evidence="3 4" key="1">
    <citation type="submission" date="2019-12" db="EMBL/GenBank/DDBJ databases">
        <title>Enteriobacteria Tanzani isolates_8377-8380.</title>
        <authorList>
            <person name="Subbiah M."/>
            <person name="Call D."/>
        </authorList>
    </citation>
    <scope>NUCLEOTIDE SEQUENCE [LARGE SCALE GENOMIC DNA]</scope>
    <source>
        <strain evidence="3 4">8378wB3</strain>
    </source>
</reference>
<dbReference type="SUPFAM" id="SSF46565">
    <property type="entry name" value="Chaperone J-domain"/>
    <property type="match status" value="1"/>
</dbReference>
<gene>
    <name evidence="3" type="ORF">GP944_22290</name>
</gene>
<evidence type="ECO:0000259" key="2">
    <source>
        <dbReference type="PROSITE" id="PS50076"/>
    </source>
</evidence>
<comment type="caution">
    <text evidence="3">The sequence shown here is derived from an EMBL/GenBank/DDBJ whole genome shotgun (WGS) entry which is preliminary data.</text>
</comment>
<sequence>MKNCWKILDIEETTDVDIIRRAYLALLPSFHPETDPQGFKQLRQAYEEALRIAQSPAKSVWQPEEYEVAEHEILLAFRALLASDSERFLPSAWQRFIQQLNYCSMEEIDELRWSLCTIAMNTAHLSFECVVLLGKVRTSP</sequence>
<dbReference type="CDD" id="cd06257">
    <property type="entry name" value="DnaJ"/>
    <property type="match status" value="1"/>
</dbReference>
<dbReference type="Proteomes" id="UP000441160">
    <property type="component" value="Unassembled WGS sequence"/>
</dbReference>
<dbReference type="InterPro" id="IPR036869">
    <property type="entry name" value="J_dom_sf"/>
</dbReference>
<evidence type="ECO:0000313" key="3">
    <source>
        <dbReference type="EMBL" id="MWU33432.1"/>
    </source>
</evidence>
<evidence type="ECO:0000313" key="4">
    <source>
        <dbReference type="Proteomes" id="UP000441160"/>
    </source>
</evidence>
<accession>A0AAW9X6D4</accession>
<dbReference type="SMART" id="SM00271">
    <property type="entry name" value="DnaJ"/>
    <property type="match status" value="1"/>
</dbReference>
<name>A0AAW9X6D4_ECOLX</name>